<reference evidence="1 3" key="2">
    <citation type="journal article" date="2014" name="BMC Genomics">
        <title>An improved genome release (version Mt4.0) for the model legume Medicago truncatula.</title>
        <authorList>
            <person name="Tang H."/>
            <person name="Krishnakumar V."/>
            <person name="Bidwell S."/>
            <person name="Rosen B."/>
            <person name="Chan A."/>
            <person name="Zhou S."/>
            <person name="Gentzbittel L."/>
            <person name="Childs K.L."/>
            <person name="Yandell M."/>
            <person name="Gundlach H."/>
            <person name="Mayer K.F."/>
            <person name="Schwartz D.C."/>
            <person name="Town C.D."/>
        </authorList>
    </citation>
    <scope>GENOME REANNOTATION</scope>
    <source>
        <strain evidence="1">A17</strain>
        <strain evidence="2 3">cv. Jemalong A17</strain>
    </source>
</reference>
<protein>
    <submittedName>
        <fullName evidence="1 2">Uncharacterized protein</fullName>
    </submittedName>
</protein>
<evidence type="ECO:0000313" key="3">
    <source>
        <dbReference type="Proteomes" id="UP000002051"/>
    </source>
</evidence>
<evidence type="ECO:0000313" key="1">
    <source>
        <dbReference type="EMBL" id="KEH17352.1"/>
    </source>
</evidence>
<proteinExistence type="predicted"/>
<dbReference type="EnsemblPlants" id="KEH17352">
    <property type="protein sequence ID" value="KEH17352"/>
    <property type="gene ID" value="MTR_0021s0250"/>
</dbReference>
<organism evidence="1 3">
    <name type="scientific">Medicago truncatula</name>
    <name type="common">Barrel medic</name>
    <name type="synonym">Medicago tribuloides</name>
    <dbReference type="NCBI Taxonomy" id="3880"/>
    <lineage>
        <taxon>Eukaryota</taxon>
        <taxon>Viridiplantae</taxon>
        <taxon>Streptophyta</taxon>
        <taxon>Embryophyta</taxon>
        <taxon>Tracheophyta</taxon>
        <taxon>Spermatophyta</taxon>
        <taxon>Magnoliopsida</taxon>
        <taxon>eudicotyledons</taxon>
        <taxon>Gunneridae</taxon>
        <taxon>Pentapetalae</taxon>
        <taxon>rosids</taxon>
        <taxon>fabids</taxon>
        <taxon>Fabales</taxon>
        <taxon>Fabaceae</taxon>
        <taxon>Papilionoideae</taxon>
        <taxon>50 kb inversion clade</taxon>
        <taxon>NPAAA clade</taxon>
        <taxon>Hologalegina</taxon>
        <taxon>IRL clade</taxon>
        <taxon>Trifolieae</taxon>
        <taxon>Medicago</taxon>
    </lineage>
</organism>
<gene>
    <name evidence="1" type="ORF">MTR_0021s0250</name>
</gene>
<reference evidence="1 3" key="1">
    <citation type="journal article" date="2011" name="Nature">
        <title>The Medicago genome provides insight into the evolution of rhizobial symbioses.</title>
        <authorList>
            <person name="Young N.D."/>
            <person name="Debelle F."/>
            <person name="Oldroyd G.E."/>
            <person name="Geurts R."/>
            <person name="Cannon S.B."/>
            <person name="Udvardi M.K."/>
            <person name="Benedito V.A."/>
            <person name="Mayer K.F."/>
            <person name="Gouzy J."/>
            <person name="Schoof H."/>
            <person name="Van de Peer Y."/>
            <person name="Proost S."/>
            <person name="Cook D.R."/>
            <person name="Meyers B.C."/>
            <person name="Spannagl M."/>
            <person name="Cheung F."/>
            <person name="De Mita S."/>
            <person name="Krishnakumar V."/>
            <person name="Gundlach H."/>
            <person name="Zhou S."/>
            <person name="Mudge J."/>
            <person name="Bharti A.K."/>
            <person name="Murray J.D."/>
            <person name="Naoumkina M.A."/>
            <person name="Rosen B."/>
            <person name="Silverstein K.A."/>
            <person name="Tang H."/>
            <person name="Rombauts S."/>
            <person name="Zhao P.X."/>
            <person name="Zhou P."/>
            <person name="Barbe V."/>
            <person name="Bardou P."/>
            <person name="Bechner M."/>
            <person name="Bellec A."/>
            <person name="Berger A."/>
            <person name="Berges H."/>
            <person name="Bidwell S."/>
            <person name="Bisseling T."/>
            <person name="Choisne N."/>
            <person name="Couloux A."/>
            <person name="Denny R."/>
            <person name="Deshpande S."/>
            <person name="Dai X."/>
            <person name="Doyle J.J."/>
            <person name="Dudez A.M."/>
            <person name="Farmer A.D."/>
            <person name="Fouteau S."/>
            <person name="Franken C."/>
            <person name="Gibelin C."/>
            <person name="Gish J."/>
            <person name="Goldstein S."/>
            <person name="Gonzalez A.J."/>
            <person name="Green P.J."/>
            <person name="Hallab A."/>
            <person name="Hartog M."/>
            <person name="Hua A."/>
            <person name="Humphray S.J."/>
            <person name="Jeong D.H."/>
            <person name="Jing Y."/>
            <person name="Jocker A."/>
            <person name="Kenton S.M."/>
            <person name="Kim D.J."/>
            <person name="Klee K."/>
            <person name="Lai H."/>
            <person name="Lang C."/>
            <person name="Lin S."/>
            <person name="Macmil S.L."/>
            <person name="Magdelenat G."/>
            <person name="Matthews L."/>
            <person name="McCorrison J."/>
            <person name="Monaghan E.L."/>
            <person name="Mun J.H."/>
            <person name="Najar F.Z."/>
            <person name="Nicholson C."/>
            <person name="Noirot C."/>
            <person name="O'Bleness M."/>
            <person name="Paule C.R."/>
            <person name="Poulain J."/>
            <person name="Prion F."/>
            <person name="Qin B."/>
            <person name="Qu C."/>
            <person name="Retzel E.F."/>
            <person name="Riddle C."/>
            <person name="Sallet E."/>
            <person name="Samain S."/>
            <person name="Samson N."/>
            <person name="Sanders I."/>
            <person name="Saurat O."/>
            <person name="Scarpelli C."/>
            <person name="Schiex T."/>
            <person name="Segurens B."/>
            <person name="Severin A.J."/>
            <person name="Sherrier D.J."/>
            <person name="Shi R."/>
            <person name="Sims S."/>
            <person name="Singer S.R."/>
            <person name="Sinharoy S."/>
            <person name="Sterck L."/>
            <person name="Viollet A."/>
            <person name="Wang B.B."/>
            <person name="Wang K."/>
            <person name="Wang M."/>
            <person name="Wang X."/>
            <person name="Warfsmann J."/>
            <person name="Weissenbach J."/>
            <person name="White D.D."/>
            <person name="White J.D."/>
            <person name="Wiley G.B."/>
            <person name="Wincker P."/>
            <person name="Xing Y."/>
            <person name="Yang L."/>
            <person name="Yao Z."/>
            <person name="Ying F."/>
            <person name="Zhai J."/>
            <person name="Zhou L."/>
            <person name="Zuber A."/>
            <person name="Denarie J."/>
            <person name="Dixon R.A."/>
            <person name="May G.D."/>
            <person name="Schwartz D.C."/>
            <person name="Rogers J."/>
            <person name="Quetier F."/>
            <person name="Town C.D."/>
            <person name="Roe B.A."/>
        </authorList>
    </citation>
    <scope>NUCLEOTIDE SEQUENCE [LARGE SCALE GENOMIC DNA]</scope>
    <source>
        <strain evidence="1">A17</strain>
        <strain evidence="2 3">cv. Jemalong A17</strain>
    </source>
</reference>
<dbReference type="HOGENOM" id="CLU_2076617_0_0_1"/>
<name>A0A072TIX1_MEDTR</name>
<keyword evidence="3" id="KW-1185">Reference proteome</keyword>
<dbReference type="EMBL" id="KL402746">
    <property type="protein sequence ID" value="KEH17352.1"/>
    <property type="molecule type" value="Genomic_DNA"/>
</dbReference>
<dbReference type="PaxDb" id="3880-AES81197"/>
<dbReference type="Proteomes" id="UP000002051">
    <property type="component" value="Unassembled WGS sequence"/>
</dbReference>
<dbReference type="AlphaFoldDB" id="A0A072TIX1"/>
<sequence length="118" mass="13299">MEEVIGDVVVEENLVDNKVDRILLPSNIFALTKIFPTNFRMLKLTSGNFLSLSDVLYRAGLKLVFESDKVRGWCPSPRQGRPSGSKSTYKGNYIYLPPKALAGLELGFSRIQDLSFYH</sequence>
<evidence type="ECO:0000313" key="2">
    <source>
        <dbReference type="EnsemblPlants" id="KEH17352"/>
    </source>
</evidence>
<accession>A0A072TIX1</accession>
<reference evidence="2" key="3">
    <citation type="submission" date="2015-06" db="UniProtKB">
        <authorList>
            <consortium name="EnsemblPlants"/>
        </authorList>
    </citation>
    <scope>IDENTIFICATION</scope>
    <source>
        <strain evidence="2">cv. Jemalong A17</strain>
    </source>
</reference>